<dbReference type="InterPro" id="IPR029058">
    <property type="entry name" value="AB_hydrolase_fold"/>
</dbReference>
<dbReference type="GO" id="GO:0016787">
    <property type="term" value="F:hydrolase activity"/>
    <property type="evidence" value="ECO:0007669"/>
    <property type="project" value="UniProtKB-KW"/>
</dbReference>
<evidence type="ECO:0000313" key="3">
    <source>
        <dbReference type="EMBL" id="WUS21065.1"/>
    </source>
</evidence>
<feature type="domain" description="AB hydrolase-1" evidence="1">
    <location>
        <begin position="22"/>
        <end position="267"/>
    </location>
</feature>
<gene>
    <name evidence="3" type="ORF">OG727_01460</name>
    <name evidence="2" type="ORF">Scani_20700</name>
</gene>
<dbReference type="SUPFAM" id="SSF53474">
    <property type="entry name" value="alpha/beta-Hydrolases"/>
    <property type="match status" value="1"/>
</dbReference>
<name>A0A640S5C4_9ACTN</name>
<dbReference type="PANTHER" id="PTHR43798:SF27">
    <property type="entry name" value="HYDROLASE ALPHA_BETA HYDROLASE FOLD FAMILY"/>
    <property type="match status" value="1"/>
</dbReference>
<dbReference type="Proteomes" id="UP000435837">
    <property type="component" value="Unassembled WGS sequence"/>
</dbReference>
<dbReference type="Proteomes" id="UP001432292">
    <property type="component" value="Chromosome"/>
</dbReference>
<keyword evidence="2" id="KW-0378">Hydrolase</keyword>
<dbReference type="Gene3D" id="3.40.50.1820">
    <property type="entry name" value="alpha/beta hydrolase"/>
    <property type="match status" value="1"/>
</dbReference>
<evidence type="ECO:0000259" key="1">
    <source>
        <dbReference type="Pfam" id="PF00561"/>
    </source>
</evidence>
<dbReference type="AlphaFoldDB" id="A0A640S5C4"/>
<accession>A0A640S5C4</accession>
<evidence type="ECO:0000313" key="4">
    <source>
        <dbReference type="Proteomes" id="UP000435837"/>
    </source>
</evidence>
<sequence>MPAFTALDGTELAYHVVGEGEPLLCLPGGPMRASAYLGDLGGLSKHRRLVMLDLRGTGDSGVPVDPADYRCDRQVADVEALREHLGLECVDLLTHSAGGDLALLYAARYPQRIRTLTLITARARALGVDFTEEHRREAAALRTAEPWFGAAVEAYEKVWAGVASDDDWDAVAPFFYGRWDATAQAHAATEVTQSNDEAAEVYASSGAFEPDVTRAALAAWEARVLVLAGELDSGPLPRVAAGIAELFPRAELVVQPGAGHFPWLDDPHGFSRTVAAFLHGGCAETGERVGPAGGDVIATPVRRE</sequence>
<evidence type="ECO:0000313" key="2">
    <source>
        <dbReference type="EMBL" id="GFE05802.1"/>
    </source>
</evidence>
<reference evidence="2 4" key="1">
    <citation type="submission" date="2019-12" db="EMBL/GenBank/DDBJ databases">
        <title>Whole genome shotgun sequence of Streptomyces caniferus NBRC 15389.</title>
        <authorList>
            <person name="Ichikawa N."/>
            <person name="Kimura A."/>
            <person name="Kitahashi Y."/>
            <person name="Komaki H."/>
            <person name="Tamura T."/>
        </authorList>
    </citation>
    <scope>NUCLEOTIDE SEQUENCE [LARGE SCALE GENOMIC DNA]</scope>
    <source>
        <strain evidence="2 4">NBRC 15389</strain>
    </source>
</reference>
<evidence type="ECO:0000313" key="5">
    <source>
        <dbReference type="Proteomes" id="UP001432292"/>
    </source>
</evidence>
<dbReference type="EMBL" id="BLIN01000003">
    <property type="protein sequence ID" value="GFE05802.1"/>
    <property type="molecule type" value="Genomic_DNA"/>
</dbReference>
<dbReference type="Pfam" id="PF00561">
    <property type="entry name" value="Abhydrolase_1"/>
    <property type="match status" value="1"/>
</dbReference>
<proteinExistence type="predicted"/>
<dbReference type="EMBL" id="CP108473">
    <property type="protein sequence ID" value="WUS21065.1"/>
    <property type="molecule type" value="Genomic_DNA"/>
</dbReference>
<dbReference type="RefSeq" id="WP_159472498.1">
    <property type="nucleotide sequence ID" value="NZ_BAAATH010000004.1"/>
</dbReference>
<dbReference type="OrthoDB" id="9796770at2"/>
<organism evidence="2 4">
    <name type="scientific">Streptomyces caniferus</name>
    <dbReference type="NCBI Taxonomy" id="285557"/>
    <lineage>
        <taxon>Bacteria</taxon>
        <taxon>Bacillati</taxon>
        <taxon>Actinomycetota</taxon>
        <taxon>Actinomycetes</taxon>
        <taxon>Kitasatosporales</taxon>
        <taxon>Streptomycetaceae</taxon>
        <taxon>Streptomyces</taxon>
    </lineage>
</organism>
<dbReference type="InterPro" id="IPR000073">
    <property type="entry name" value="AB_hydrolase_1"/>
</dbReference>
<protein>
    <submittedName>
        <fullName evidence="2 3">Hydrolase</fullName>
    </submittedName>
</protein>
<dbReference type="GO" id="GO:0016020">
    <property type="term" value="C:membrane"/>
    <property type="evidence" value="ECO:0007669"/>
    <property type="project" value="TreeGrafter"/>
</dbReference>
<dbReference type="InterPro" id="IPR050266">
    <property type="entry name" value="AB_hydrolase_sf"/>
</dbReference>
<dbReference type="PRINTS" id="PR00111">
    <property type="entry name" value="ABHYDROLASE"/>
</dbReference>
<dbReference type="PANTHER" id="PTHR43798">
    <property type="entry name" value="MONOACYLGLYCEROL LIPASE"/>
    <property type="match status" value="1"/>
</dbReference>
<keyword evidence="5" id="KW-1185">Reference proteome</keyword>
<reference evidence="3" key="2">
    <citation type="submission" date="2022-10" db="EMBL/GenBank/DDBJ databases">
        <title>The complete genomes of actinobacterial strains from the NBC collection.</title>
        <authorList>
            <person name="Joergensen T.S."/>
            <person name="Alvarez Arevalo M."/>
            <person name="Sterndorff E.B."/>
            <person name="Faurdal D."/>
            <person name="Vuksanovic O."/>
            <person name="Mourched A.-S."/>
            <person name="Charusanti P."/>
            <person name="Shaw S."/>
            <person name="Blin K."/>
            <person name="Weber T."/>
        </authorList>
    </citation>
    <scope>NUCLEOTIDE SEQUENCE</scope>
    <source>
        <strain evidence="3">NBC_01256</strain>
    </source>
</reference>